<name>A0A5C7AEU1_9FLAO</name>
<organism evidence="1 2">
    <name type="scientific">Gelidibacter salicanalis</name>
    <dbReference type="NCBI Taxonomy" id="291193"/>
    <lineage>
        <taxon>Bacteria</taxon>
        <taxon>Pseudomonadati</taxon>
        <taxon>Bacteroidota</taxon>
        <taxon>Flavobacteriia</taxon>
        <taxon>Flavobacteriales</taxon>
        <taxon>Flavobacteriaceae</taxon>
        <taxon>Gelidibacter</taxon>
    </lineage>
</organism>
<dbReference type="RefSeq" id="WP_146893967.1">
    <property type="nucleotide sequence ID" value="NZ_VORX01000008.1"/>
</dbReference>
<proteinExistence type="predicted"/>
<evidence type="ECO:0000313" key="1">
    <source>
        <dbReference type="EMBL" id="TXE05983.1"/>
    </source>
</evidence>
<reference evidence="1 2" key="1">
    <citation type="submission" date="2019-08" db="EMBL/GenBank/DDBJ databases">
        <title>Genome sequence of Gelidibacter salicanalis IC162T.</title>
        <authorList>
            <person name="Bowman J.P."/>
        </authorList>
    </citation>
    <scope>NUCLEOTIDE SEQUENCE [LARGE SCALE GENOMIC DNA]</scope>
    <source>
        <strain evidence="1 2">IC162</strain>
    </source>
</reference>
<dbReference type="EMBL" id="VORX01000008">
    <property type="protein sequence ID" value="TXE05983.1"/>
    <property type="molecule type" value="Genomic_DNA"/>
</dbReference>
<sequence>MSNKLLKEGWHRKEIDQLMQFYIQQNSGIGSKKDQEFAPLPAPNLWKHIKFSKFKDYLKTNLKAYEDFKTKFPETDPTYPITYSSITEP</sequence>
<keyword evidence="2" id="KW-1185">Reference proteome</keyword>
<evidence type="ECO:0000313" key="2">
    <source>
        <dbReference type="Proteomes" id="UP000321734"/>
    </source>
</evidence>
<accession>A0A5C7AEU1</accession>
<dbReference type="Proteomes" id="UP000321734">
    <property type="component" value="Unassembled WGS sequence"/>
</dbReference>
<comment type="caution">
    <text evidence="1">The sequence shown here is derived from an EMBL/GenBank/DDBJ whole genome shotgun (WGS) entry which is preliminary data.</text>
</comment>
<gene>
    <name evidence="1" type="ORF">ES711_14190</name>
</gene>
<dbReference type="AlphaFoldDB" id="A0A5C7AEU1"/>
<protein>
    <submittedName>
        <fullName evidence="1">Uncharacterized protein</fullName>
    </submittedName>
</protein>